<proteinExistence type="predicted"/>
<dbReference type="SMART" id="SM00857">
    <property type="entry name" value="Resolvase"/>
    <property type="match status" value="1"/>
</dbReference>
<dbReference type="GO" id="GO:0000150">
    <property type="term" value="F:DNA strand exchange activity"/>
    <property type="evidence" value="ECO:0007669"/>
    <property type="project" value="InterPro"/>
</dbReference>
<dbReference type="Proteomes" id="UP000186015">
    <property type="component" value="Unassembled WGS sequence"/>
</dbReference>
<evidence type="ECO:0000259" key="2">
    <source>
        <dbReference type="PROSITE" id="PS51737"/>
    </source>
</evidence>
<dbReference type="GO" id="GO:0003677">
    <property type="term" value="F:DNA binding"/>
    <property type="evidence" value="ECO:0007669"/>
    <property type="project" value="InterPro"/>
</dbReference>
<dbReference type="Pfam" id="PF13408">
    <property type="entry name" value="Zn_ribbon_recom"/>
    <property type="match status" value="1"/>
</dbReference>
<dbReference type="Pfam" id="PF14287">
    <property type="entry name" value="DUF4368"/>
    <property type="match status" value="1"/>
</dbReference>
<evidence type="ECO:0000259" key="1">
    <source>
        <dbReference type="PROSITE" id="PS51736"/>
    </source>
</evidence>
<accession>A0A1H7H6E9</accession>
<dbReference type="InterPro" id="IPR025827">
    <property type="entry name" value="Zn_ribbon_recom_dom"/>
</dbReference>
<dbReference type="InterPro" id="IPR038109">
    <property type="entry name" value="DNA_bind_recomb_sf"/>
</dbReference>
<protein>
    <submittedName>
        <fullName evidence="3">Site-specific DNA recombinase</fullName>
    </submittedName>
</protein>
<dbReference type="PANTHER" id="PTHR30461">
    <property type="entry name" value="DNA-INVERTASE FROM LAMBDOID PROPHAGE"/>
    <property type="match status" value="1"/>
</dbReference>
<dbReference type="Gene3D" id="3.90.1750.20">
    <property type="entry name" value="Putative Large Serine Recombinase, Chain B, Domain 2"/>
    <property type="match status" value="1"/>
</dbReference>
<dbReference type="EMBL" id="FOAT01000002">
    <property type="protein sequence ID" value="SEK43695.1"/>
    <property type="molecule type" value="Genomic_DNA"/>
</dbReference>
<dbReference type="InterPro" id="IPR011109">
    <property type="entry name" value="DNA_bind_recombinase_dom"/>
</dbReference>
<evidence type="ECO:0000313" key="3">
    <source>
        <dbReference type="EMBL" id="SEK43695.1"/>
    </source>
</evidence>
<dbReference type="CDD" id="cd03770">
    <property type="entry name" value="SR_TndX_transposase"/>
    <property type="match status" value="1"/>
</dbReference>
<sequence>MTQPNKITALYCRLSQDDANFGESNSITNQKKMLEKYAYDNGFENCRFFVDDGYSGISFDNRPAFQEMYSEIENGNIGTVITKDLSRFGRNYLLVGQYLQIIFPQYGVRYIAVNDNVDTIQGDDEFTELRSLFNEWYVRDCSKKIKAVKLAQAMRGERVNGSVPYGYILSPEDKNRLIVDERFAPAIRDMFRMYANGDGVINIIRHLKACEYPKPAVMKKLQNDPGFDVSSVADPYVWCKRSINIILDNPVYLGHTYTHRSGKASYRSNKKVMYPSNQQFEFLNTHKPLVDNDTWNTVQRRKADRPKVNRQSEVDSFSGLLFCGDCGTRMSVHREKNRPRIYYTCEGYRSRKERSDQCTTHCINKKIVEAVVLDDLLRVTSEARNNREKFIELCKNNSSTASKKEQAAKKLELTKAEKRLAEVKRMFVKIYEDNALGKLFDEDYAMLSGTYKTEQAQLEQTIFELTSELNKIKDDEQNTNRFLSVVDKYTDITELTYDLLRDFIDKIYIYEKDKVNKTRRIEIFYNFVGNNLSSERFSPVIPAPCKLPHNTEPKTARRNFCGLNVLAY</sequence>
<feature type="domain" description="Resolvase/invertase-type recombinase catalytic" evidence="1">
    <location>
        <begin position="7"/>
        <end position="161"/>
    </location>
</feature>
<dbReference type="SUPFAM" id="SSF53041">
    <property type="entry name" value="Resolvase-like"/>
    <property type="match status" value="1"/>
</dbReference>
<reference evidence="3 4" key="1">
    <citation type="submission" date="2016-10" db="EMBL/GenBank/DDBJ databases">
        <authorList>
            <person name="de Groot N.N."/>
        </authorList>
    </citation>
    <scope>NUCLEOTIDE SEQUENCE [LARGE SCALE GENOMIC DNA]</scope>
    <source>
        <strain evidence="3 4">KH2T6</strain>
    </source>
</reference>
<dbReference type="InterPro" id="IPR036162">
    <property type="entry name" value="Resolvase-like_N_sf"/>
</dbReference>
<dbReference type="InterPro" id="IPR050639">
    <property type="entry name" value="SSR_resolvase"/>
</dbReference>
<dbReference type="PANTHER" id="PTHR30461:SF23">
    <property type="entry name" value="DNA RECOMBINASE-RELATED"/>
    <property type="match status" value="1"/>
</dbReference>
<dbReference type="RefSeq" id="WP_074829820.1">
    <property type="nucleotide sequence ID" value="NZ_FOAT01000002.1"/>
</dbReference>
<organism evidence="3 4">
    <name type="scientific">Ruminococcus albus</name>
    <dbReference type="NCBI Taxonomy" id="1264"/>
    <lineage>
        <taxon>Bacteria</taxon>
        <taxon>Bacillati</taxon>
        <taxon>Bacillota</taxon>
        <taxon>Clostridia</taxon>
        <taxon>Eubacteriales</taxon>
        <taxon>Oscillospiraceae</taxon>
        <taxon>Ruminococcus</taxon>
    </lineage>
</organism>
<feature type="domain" description="Recombinase" evidence="2">
    <location>
        <begin position="164"/>
        <end position="309"/>
    </location>
</feature>
<name>A0A1H7H6E9_RUMAL</name>
<dbReference type="PROSITE" id="PS51737">
    <property type="entry name" value="RECOMBINASE_DNA_BIND"/>
    <property type="match status" value="1"/>
</dbReference>
<gene>
    <name evidence="3" type="ORF">SAMN05216469_102331</name>
</gene>
<dbReference type="Pfam" id="PF07508">
    <property type="entry name" value="Recombinase"/>
    <property type="match status" value="1"/>
</dbReference>
<dbReference type="PROSITE" id="PS51736">
    <property type="entry name" value="RECOMBINASES_3"/>
    <property type="match status" value="1"/>
</dbReference>
<dbReference type="Gene3D" id="3.40.50.1390">
    <property type="entry name" value="Resolvase, N-terminal catalytic domain"/>
    <property type="match status" value="1"/>
</dbReference>
<dbReference type="AlphaFoldDB" id="A0A1H7H6E9"/>
<evidence type="ECO:0000313" key="4">
    <source>
        <dbReference type="Proteomes" id="UP000186015"/>
    </source>
</evidence>
<dbReference type="InterPro" id="IPR006119">
    <property type="entry name" value="Resolv_N"/>
</dbReference>
<dbReference type="Pfam" id="PF00239">
    <property type="entry name" value="Resolvase"/>
    <property type="match status" value="1"/>
</dbReference>
<dbReference type="InterPro" id="IPR025378">
    <property type="entry name" value="DUF4368"/>
</dbReference>